<keyword evidence="12" id="KW-0408">Iron</keyword>
<dbReference type="Pfam" id="PF01475">
    <property type="entry name" value="FUR"/>
    <property type="match status" value="1"/>
</dbReference>
<dbReference type="PANTHER" id="PTHR33202:SF2">
    <property type="entry name" value="FERRIC UPTAKE REGULATION PROTEIN"/>
    <property type="match status" value="1"/>
</dbReference>
<evidence type="ECO:0000256" key="4">
    <source>
        <dbReference type="ARBA" id="ARBA00020910"/>
    </source>
</evidence>
<evidence type="ECO:0000256" key="10">
    <source>
        <dbReference type="ARBA" id="ARBA00023125"/>
    </source>
</evidence>
<comment type="cofactor">
    <cofactor evidence="12">
        <name>Mn(2+)</name>
        <dbReference type="ChEBI" id="CHEBI:29035"/>
    </cofactor>
    <cofactor evidence="12">
        <name>Fe(2+)</name>
        <dbReference type="ChEBI" id="CHEBI:29033"/>
    </cofactor>
    <text evidence="12">Binds 1 Mn(2+) or Fe(2+) ion per subunit.</text>
</comment>
<dbReference type="CDD" id="cd07153">
    <property type="entry name" value="Fur_like"/>
    <property type="match status" value="1"/>
</dbReference>
<keyword evidence="8" id="KW-0862">Zinc</keyword>
<dbReference type="InterPro" id="IPR043135">
    <property type="entry name" value="Fur_C"/>
</dbReference>
<sequence length="175" mass="19203">MAPRIAGHGAATDGKGGGAMTSRLESLCLEKGLKMTGQRRVISQVLSESEDHPDVEEVHRRAVLIDPRISIATVYRTMRLLEDAQVIEKVDLGDGRARYEEASTDHHHHLIDTRSGRIVEFASPELEALKERIARELGYRIVGHRLEIYGVPLDSVSLDGGDALDGNSGEGGERR</sequence>
<keyword evidence="6" id="KW-0678">Repressor</keyword>
<evidence type="ECO:0000256" key="6">
    <source>
        <dbReference type="ARBA" id="ARBA00022491"/>
    </source>
</evidence>
<evidence type="ECO:0000256" key="9">
    <source>
        <dbReference type="ARBA" id="ARBA00023015"/>
    </source>
</evidence>
<dbReference type="GO" id="GO:0000976">
    <property type="term" value="F:transcription cis-regulatory region binding"/>
    <property type="evidence" value="ECO:0007669"/>
    <property type="project" value="TreeGrafter"/>
</dbReference>
<dbReference type="FunFam" id="1.10.10.10:FF:000051">
    <property type="entry name" value="Fur family transcriptional regulator"/>
    <property type="match status" value="1"/>
</dbReference>
<evidence type="ECO:0000256" key="11">
    <source>
        <dbReference type="ARBA" id="ARBA00023163"/>
    </source>
</evidence>
<dbReference type="GO" id="GO:0003700">
    <property type="term" value="F:DNA-binding transcription factor activity"/>
    <property type="evidence" value="ECO:0007669"/>
    <property type="project" value="InterPro"/>
</dbReference>
<dbReference type="GO" id="GO:0008270">
    <property type="term" value="F:zinc ion binding"/>
    <property type="evidence" value="ECO:0007669"/>
    <property type="project" value="TreeGrafter"/>
</dbReference>
<evidence type="ECO:0000256" key="3">
    <source>
        <dbReference type="ARBA" id="ARBA00011738"/>
    </source>
</evidence>
<proteinExistence type="inferred from homology"/>
<feature type="binding site" evidence="12">
    <location>
        <position position="144"/>
    </location>
    <ligand>
        <name>Fe cation</name>
        <dbReference type="ChEBI" id="CHEBI:24875"/>
    </ligand>
</feature>
<accession>Q6T314</accession>
<dbReference type="GO" id="GO:1900376">
    <property type="term" value="P:regulation of secondary metabolite biosynthetic process"/>
    <property type="evidence" value="ECO:0007669"/>
    <property type="project" value="TreeGrafter"/>
</dbReference>
<dbReference type="Gene3D" id="3.30.1490.190">
    <property type="match status" value="1"/>
</dbReference>
<evidence type="ECO:0000256" key="7">
    <source>
        <dbReference type="ARBA" id="ARBA00022723"/>
    </source>
</evidence>
<dbReference type="PANTHER" id="PTHR33202">
    <property type="entry name" value="ZINC UPTAKE REGULATION PROTEIN"/>
    <property type="match status" value="1"/>
</dbReference>
<dbReference type="SMR" id="Q6T314"/>
<gene>
    <name evidence="13" type="primary">fur</name>
</gene>
<dbReference type="EMBL" id="AY438702">
    <property type="protein sequence ID" value="AAS45617.1"/>
    <property type="molecule type" value="Genomic_DNA"/>
</dbReference>
<keyword evidence="9" id="KW-0805">Transcription regulation</keyword>
<feature type="binding site" evidence="12">
    <location>
        <position position="127"/>
    </location>
    <ligand>
        <name>Fe cation</name>
        <dbReference type="ChEBI" id="CHEBI:24875"/>
    </ligand>
</feature>
<dbReference type="Gene3D" id="1.10.10.10">
    <property type="entry name" value="Winged helix-like DNA-binding domain superfamily/Winged helix DNA-binding domain"/>
    <property type="match status" value="1"/>
</dbReference>
<name>Q6T314_AZOBR</name>
<evidence type="ECO:0000313" key="13">
    <source>
        <dbReference type="EMBL" id="AAS45617.1"/>
    </source>
</evidence>
<comment type="subcellular location">
    <subcellularLocation>
        <location evidence="1">Cytoplasm</location>
    </subcellularLocation>
</comment>
<comment type="subunit">
    <text evidence="3">Homodimer.</text>
</comment>
<dbReference type="InterPro" id="IPR002481">
    <property type="entry name" value="FUR"/>
</dbReference>
<evidence type="ECO:0000256" key="1">
    <source>
        <dbReference type="ARBA" id="ARBA00004496"/>
    </source>
</evidence>
<keyword evidence="11" id="KW-0804">Transcription</keyword>
<dbReference type="GO" id="GO:0045892">
    <property type="term" value="P:negative regulation of DNA-templated transcription"/>
    <property type="evidence" value="ECO:0007669"/>
    <property type="project" value="TreeGrafter"/>
</dbReference>
<evidence type="ECO:0000256" key="5">
    <source>
        <dbReference type="ARBA" id="ARBA00022490"/>
    </source>
</evidence>
<keyword evidence="10" id="KW-0238">DNA-binding</keyword>
<keyword evidence="5" id="KW-0963">Cytoplasm</keyword>
<evidence type="ECO:0000256" key="2">
    <source>
        <dbReference type="ARBA" id="ARBA00007957"/>
    </source>
</evidence>
<dbReference type="InterPro" id="IPR036390">
    <property type="entry name" value="WH_DNA-bd_sf"/>
</dbReference>
<dbReference type="GO" id="GO:0005829">
    <property type="term" value="C:cytosol"/>
    <property type="evidence" value="ECO:0007669"/>
    <property type="project" value="TreeGrafter"/>
</dbReference>
<dbReference type="SUPFAM" id="SSF46785">
    <property type="entry name" value="Winged helix' DNA-binding domain"/>
    <property type="match status" value="1"/>
</dbReference>
<dbReference type="InterPro" id="IPR036388">
    <property type="entry name" value="WH-like_DNA-bd_sf"/>
</dbReference>
<reference evidence="13" key="1">
    <citation type="journal article" date="2006" name="Curr. Microbiol.">
        <title>Cloning and characterization of a fur homologue from Azospirillum brasilense Sp7.</title>
        <authorList>
            <person name="Alahari A."/>
            <person name="Tripathi A.K."/>
            <person name="Le Rudulier D."/>
        </authorList>
    </citation>
    <scope>NUCLEOTIDE SEQUENCE</scope>
    <source>
        <strain evidence="13">Sp 7</strain>
    </source>
</reference>
<evidence type="ECO:0000256" key="12">
    <source>
        <dbReference type="PIRSR" id="PIRSR602481-2"/>
    </source>
</evidence>
<dbReference type="AlphaFoldDB" id="Q6T314"/>
<comment type="similarity">
    <text evidence="2">Belongs to the Fur family.</text>
</comment>
<feature type="binding site" evidence="12">
    <location>
        <position position="106"/>
    </location>
    <ligand>
        <name>Fe cation</name>
        <dbReference type="ChEBI" id="CHEBI:24875"/>
    </ligand>
</feature>
<evidence type="ECO:0000256" key="8">
    <source>
        <dbReference type="ARBA" id="ARBA00022833"/>
    </source>
</evidence>
<protein>
    <recommendedName>
        <fullName evidence="4">Ferric uptake regulation protein</fullName>
    </recommendedName>
</protein>
<organism evidence="13">
    <name type="scientific">Azospirillum brasilense</name>
    <dbReference type="NCBI Taxonomy" id="192"/>
    <lineage>
        <taxon>Bacteria</taxon>
        <taxon>Pseudomonadati</taxon>
        <taxon>Pseudomonadota</taxon>
        <taxon>Alphaproteobacteria</taxon>
        <taxon>Rhodospirillales</taxon>
        <taxon>Azospirillaceae</taxon>
        <taxon>Azospirillum</taxon>
    </lineage>
</organism>
<keyword evidence="7 12" id="KW-0479">Metal-binding</keyword>